<keyword evidence="4" id="KW-1185">Reference proteome</keyword>
<accession>A0A6G1GAF2</accession>
<feature type="domain" description="PH" evidence="2">
    <location>
        <begin position="117"/>
        <end position="288"/>
    </location>
</feature>
<sequence>MTRPSPELLALINGEPLNSEPSTDPINQSSSSYRRTESSNSDQSENPAMRAARAVIQNERTQTFGYSNNFHSTSISAEQDGHATSALDKALAARSKFFPPSTIPHPSFDILPSYNCTVHFEGPLALRRELASPFMQASAAAWIPVYAILHGTALHLYRHKPQRAKNSPEFDGRIHPKHASTLSEHPNPEAGSLLRSFSLQHAELGLALDYRPVVPPPISSLVKMQLLFAPAAKCAQILTEQYREHPERFEPLREHVFRVRAESEQFLLSADSELEMLGWVETMCRSVDISLPLEGRSEPRGRTLPRRGRRMRLLEGDVESVAAAAVRGAGNDGFARRLVVQQERLFREMYPHLARTSSGPNAAAMEEQEDAVPHAEGDTHHEVDPDAEDLDASDVRLTPSTNTIAATTPDSSDHRRSTSLTTSMTSQHPSTTSLSATFPNSIPVSRTTTTSEKSPRSPPSERPNTHPTPRYLRRCAPILFAHSPRACNVLLYRGRRMKVNTRRGCLEIWEPNPGKHSRVGTDPEDAKEIVGELPPGYEVLYGATNPHPAQPERRQQPRPRPTLRRNEESEQSVGGDSINAEPEHDGGAHPDSPLIDGVDEIVPLRAVTSEASAKGGMAGKGKGQPFSKAGKQMRKHAKAEAKKAKRAKGVEGGAMAYSGMGSMGYGVVG</sequence>
<reference evidence="5" key="2">
    <citation type="submission" date="2020-04" db="EMBL/GenBank/DDBJ databases">
        <authorList>
            <consortium name="NCBI Genome Project"/>
        </authorList>
    </citation>
    <scope>NUCLEOTIDE SEQUENCE</scope>
    <source>
        <strain evidence="5">CBS 781.70</strain>
    </source>
</reference>
<reference evidence="3 5" key="1">
    <citation type="submission" date="2020-01" db="EMBL/GenBank/DDBJ databases">
        <authorList>
            <consortium name="DOE Joint Genome Institute"/>
            <person name="Haridas S."/>
            <person name="Albert R."/>
            <person name="Binder M."/>
            <person name="Bloem J."/>
            <person name="Labutti K."/>
            <person name="Salamov A."/>
            <person name="Andreopoulos B."/>
            <person name="Baker S.E."/>
            <person name="Barry K."/>
            <person name="Bills G."/>
            <person name="Bluhm B.H."/>
            <person name="Cannon C."/>
            <person name="Castanera R."/>
            <person name="Culley D.E."/>
            <person name="Daum C."/>
            <person name="Ezra D."/>
            <person name="Gonzalez J.B."/>
            <person name="Henrissat B."/>
            <person name="Kuo A."/>
            <person name="Liang C."/>
            <person name="Lipzen A."/>
            <person name="Lutzoni F."/>
            <person name="Magnuson J."/>
            <person name="Mondo S."/>
            <person name="Nolan M."/>
            <person name="Ohm R."/>
            <person name="Pangilinan J."/>
            <person name="Park H.-J."/>
            <person name="Ramirez L."/>
            <person name="Alfaro M."/>
            <person name="Sun H."/>
            <person name="Tritt A."/>
            <person name="Yoshinaga Y."/>
            <person name="Zwiers L.-H."/>
            <person name="Turgeon B.G."/>
            <person name="Goodwin S.B."/>
            <person name="Spatafora J.W."/>
            <person name="Crous P.W."/>
            <person name="Grigoriev I.V."/>
        </authorList>
    </citation>
    <scope>NUCLEOTIDE SEQUENCE</scope>
    <source>
        <strain evidence="3 5">CBS 781.70</strain>
    </source>
</reference>
<dbReference type="AlphaFoldDB" id="A0A6G1GAF2"/>
<dbReference type="Gene3D" id="2.30.29.30">
    <property type="entry name" value="Pleckstrin-homology domain (PH domain)/Phosphotyrosine-binding domain (PTB)"/>
    <property type="match status" value="1"/>
</dbReference>
<dbReference type="InterPro" id="IPR011993">
    <property type="entry name" value="PH-like_dom_sf"/>
</dbReference>
<name>A0A6G1GAF2_9PEZI</name>
<feature type="region of interest" description="Disordered" evidence="1">
    <location>
        <begin position="537"/>
        <end position="596"/>
    </location>
</feature>
<dbReference type="PROSITE" id="PS50003">
    <property type="entry name" value="PH_DOMAIN"/>
    <property type="match status" value="1"/>
</dbReference>
<feature type="compositionally biased region" description="Basic residues" evidence="1">
    <location>
        <begin position="631"/>
        <end position="647"/>
    </location>
</feature>
<feature type="region of interest" description="Disordered" evidence="1">
    <location>
        <begin position="1"/>
        <end position="49"/>
    </location>
</feature>
<feature type="compositionally biased region" description="Basic and acidic residues" evidence="1">
    <location>
        <begin position="371"/>
        <end position="384"/>
    </location>
</feature>
<organism evidence="3">
    <name type="scientific">Eremomyces bilateralis CBS 781.70</name>
    <dbReference type="NCBI Taxonomy" id="1392243"/>
    <lineage>
        <taxon>Eukaryota</taxon>
        <taxon>Fungi</taxon>
        <taxon>Dikarya</taxon>
        <taxon>Ascomycota</taxon>
        <taxon>Pezizomycotina</taxon>
        <taxon>Dothideomycetes</taxon>
        <taxon>Dothideomycetes incertae sedis</taxon>
        <taxon>Eremomycetales</taxon>
        <taxon>Eremomycetaceae</taxon>
        <taxon>Eremomyces</taxon>
    </lineage>
</organism>
<feature type="compositionally biased region" description="Low complexity" evidence="1">
    <location>
        <begin position="29"/>
        <end position="41"/>
    </location>
</feature>
<dbReference type="SMART" id="SM00233">
    <property type="entry name" value="PH"/>
    <property type="match status" value="1"/>
</dbReference>
<dbReference type="EMBL" id="ML975152">
    <property type="protein sequence ID" value="KAF1814916.1"/>
    <property type="molecule type" value="Genomic_DNA"/>
</dbReference>
<evidence type="ECO:0000313" key="4">
    <source>
        <dbReference type="Proteomes" id="UP000504638"/>
    </source>
</evidence>
<dbReference type="InterPro" id="IPR001849">
    <property type="entry name" value="PH_domain"/>
</dbReference>
<feature type="region of interest" description="Disordered" evidence="1">
    <location>
        <begin position="610"/>
        <end position="649"/>
    </location>
</feature>
<feature type="compositionally biased region" description="Polar residues" evidence="1">
    <location>
        <begin position="427"/>
        <end position="444"/>
    </location>
</feature>
<reference evidence="5" key="3">
    <citation type="submission" date="2025-04" db="UniProtKB">
        <authorList>
            <consortium name="RefSeq"/>
        </authorList>
    </citation>
    <scope>IDENTIFICATION</scope>
    <source>
        <strain evidence="5">CBS 781.70</strain>
    </source>
</reference>
<dbReference type="PANTHER" id="PTHR37283:SF1">
    <property type="entry name" value="PH DOMAIN-CONTAINING PROTEIN YHR131C"/>
    <property type="match status" value="1"/>
</dbReference>
<feature type="compositionally biased region" description="Polar residues" evidence="1">
    <location>
        <begin position="398"/>
        <end position="410"/>
    </location>
</feature>
<evidence type="ECO:0000313" key="3">
    <source>
        <dbReference type="EMBL" id="KAF1814916.1"/>
    </source>
</evidence>
<dbReference type="SUPFAM" id="SSF50729">
    <property type="entry name" value="PH domain-like"/>
    <property type="match status" value="1"/>
</dbReference>
<proteinExistence type="predicted"/>
<dbReference type="GeneID" id="54421647"/>
<evidence type="ECO:0000313" key="5">
    <source>
        <dbReference type="RefSeq" id="XP_033536547.1"/>
    </source>
</evidence>
<dbReference type="PANTHER" id="PTHR37283">
    <property type="entry name" value="PH DOMAIN-CONTAINING PROTEIN YHR131C"/>
    <property type="match status" value="1"/>
</dbReference>
<feature type="region of interest" description="Disordered" evidence="1">
    <location>
        <begin position="165"/>
        <end position="186"/>
    </location>
</feature>
<feature type="region of interest" description="Disordered" evidence="1">
    <location>
        <begin position="356"/>
        <end position="470"/>
    </location>
</feature>
<evidence type="ECO:0000256" key="1">
    <source>
        <dbReference type="SAM" id="MobiDB-lite"/>
    </source>
</evidence>
<dbReference type="RefSeq" id="XP_033536547.1">
    <property type="nucleotide sequence ID" value="XM_033681077.1"/>
</dbReference>
<evidence type="ECO:0000259" key="2">
    <source>
        <dbReference type="PROSITE" id="PS50003"/>
    </source>
</evidence>
<dbReference type="OrthoDB" id="5865767at2759"/>
<dbReference type="Proteomes" id="UP000504638">
    <property type="component" value="Unplaced"/>
</dbReference>
<feature type="compositionally biased region" description="Polar residues" evidence="1">
    <location>
        <begin position="19"/>
        <end position="28"/>
    </location>
</feature>
<gene>
    <name evidence="3 5" type="ORF">P152DRAFT_471574</name>
</gene>
<protein>
    <recommendedName>
        <fullName evidence="2">PH domain-containing protein</fullName>
    </recommendedName>
</protein>